<dbReference type="CDD" id="cd09627">
    <property type="entry name" value="DOMON_murB_like"/>
    <property type="match status" value="1"/>
</dbReference>
<name>A0A840AZ73_9SPHN</name>
<sequence>MANISMTETVLQCHPLSESGFVGAIAVHIDRAEDGRLQIKYTLHGLIEEIRFPEATQPERTDGLWKDTCFELFCGRTDEGRYAEFNFAPSGQWAAYAFTGYREGMTELACAPPQIKCTAGEGIFEMTVTVALPESLRTVDLVAGFSAVIADKDGRTAYWALAHPPGKADFHHKDCFALQLEARTAA</sequence>
<dbReference type="EMBL" id="JACIEA010000001">
    <property type="protein sequence ID" value="MBB3942913.1"/>
    <property type="molecule type" value="Genomic_DNA"/>
</dbReference>
<protein>
    <recommendedName>
        <fullName evidence="3">DOMON-like domain-containing protein</fullName>
    </recommendedName>
</protein>
<evidence type="ECO:0000313" key="2">
    <source>
        <dbReference type="Proteomes" id="UP000581447"/>
    </source>
</evidence>
<evidence type="ECO:0000313" key="1">
    <source>
        <dbReference type="EMBL" id="MBB3942913.1"/>
    </source>
</evidence>
<dbReference type="RefSeq" id="WP_183940902.1">
    <property type="nucleotide sequence ID" value="NZ_BAABBG010000023.1"/>
</dbReference>
<dbReference type="AlphaFoldDB" id="A0A840AZ73"/>
<accession>A0A840AZ73</accession>
<proteinExistence type="predicted"/>
<dbReference type="Gene3D" id="2.60.40.1190">
    <property type="match status" value="1"/>
</dbReference>
<organism evidence="1 2">
    <name type="scientific">Sphingorhabdus rigui</name>
    <dbReference type="NCBI Taxonomy" id="1282858"/>
    <lineage>
        <taxon>Bacteria</taxon>
        <taxon>Pseudomonadati</taxon>
        <taxon>Pseudomonadota</taxon>
        <taxon>Alphaproteobacteria</taxon>
        <taxon>Sphingomonadales</taxon>
        <taxon>Sphingomonadaceae</taxon>
        <taxon>Sphingorhabdus</taxon>
    </lineage>
</organism>
<reference evidence="1 2" key="1">
    <citation type="submission" date="2020-08" db="EMBL/GenBank/DDBJ databases">
        <title>Genomic Encyclopedia of Type Strains, Phase IV (KMG-IV): sequencing the most valuable type-strain genomes for metagenomic binning, comparative biology and taxonomic classification.</title>
        <authorList>
            <person name="Goeker M."/>
        </authorList>
    </citation>
    <scope>NUCLEOTIDE SEQUENCE [LARGE SCALE GENOMIC DNA]</scope>
    <source>
        <strain evidence="1 2">DSM 29050</strain>
    </source>
</reference>
<gene>
    <name evidence="1" type="ORF">GGR91_001135</name>
</gene>
<keyword evidence="2" id="KW-1185">Reference proteome</keyword>
<dbReference type="Proteomes" id="UP000581447">
    <property type="component" value="Unassembled WGS sequence"/>
</dbReference>
<evidence type="ECO:0008006" key="3">
    <source>
        <dbReference type="Google" id="ProtNLM"/>
    </source>
</evidence>
<comment type="caution">
    <text evidence="1">The sequence shown here is derived from an EMBL/GenBank/DDBJ whole genome shotgun (WGS) entry which is preliminary data.</text>
</comment>